<organism evidence="2">
    <name type="scientific">viral metagenome</name>
    <dbReference type="NCBI Taxonomy" id="1070528"/>
    <lineage>
        <taxon>unclassified sequences</taxon>
        <taxon>metagenomes</taxon>
        <taxon>organismal metagenomes</taxon>
    </lineage>
</organism>
<sequence length="70" mass="8057">MYRFVLPLKNGFSIVDEDRWGRYIGNDGQAFDLDEDRHSELIQRTMKEGERGIAAGPGMSKEKARRSIQL</sequence>
<accession>A0A6M3M5C1</accession>
<reference evidence="2" key="1">
    <citation type="submission" date="2020-03" db="EMBL/GenBank/DDBJ databases">
        <title>The deep terrestrial virosphere.</title>
        <authorList>
            <person name="Holmfeldt K."/>
            <person name="Nilsson E."/>
            <person name="Simone D."/>
            <person name="Lopez-Fernandez M."/>
            <person name="Wu X."/>
            <person name="de Brujin I."/>
            <person name="Lundin D."/>
            <person name="Andersson A."/>
            <person name="Bertilsson S."/>
            <person name="Dopson M."/>
        </authorList>
    </citation>
    <scope>NUCLEOTIDE SEQUENCE</scope>
    <source>
        <strain evidence="2">MM171B00920</strain>
    </source>
</reference>
<gene>
    <name evidence="2" type="ORF">MM171B00920_0009</name>
</gene>
<proteinExistence type="predicted"/>
<dbReference type="EMBL" id="MT143823">
    <property type="protein sequence ID" value="QJB03071.1"/>
    <property type="molecule type" value="Genomic_DNA"/>
</dbReference>
<evidence type="ECO:0000256" key="1">
    <source>
        <dbReference type="SAM" id="MobiDB-lite"/>
    </source>
</evidence>
<dbReference type="AlphaFoldDB" id="A0A6M3M5C1"/>
<name>A0A6M3M5C1_9ZZZZ</name>
<protein>
    <submittedName>
        <fullName evidence="2">Uncharacterized protein</fullName>
    </submittedName>
</protein>
<evidence type="ECO:0000313" key="2">
    <source>
        <dbReference type="EMBL" id="QJB03071.1"/>
    </source>
</evidence>
<feature type="region of interest" description="Disordered" evidence="1">
    <location>
        <begin position="50"/>
        <end position="70"/>
    </location>
</feature>